<evidence type="ECO:0000313" key="4">
    <source>
        <dbReference type="Proteomes" id="UP000295455"/>
    </source>
</evidence>
<keyword evidence="1" id="KW-0812">Transmembrane</keyword>
<feature type="transmembrane region" description="Helical" evidence="1">
    <location>
        <begin position="124"/>
        <end position="144"/>
    </location>
</feature>
<gene>
    <name evidence="3" type="ORF">EV196_101132</name>
</gene>
<sequence>MEYFSSISEYDIVSIIAQLISLSSLILSLKYWRYANQSHFWPTVKGVVSRGMEFGMSSDTFLYEYEVKGKEYQRKKPFFSTSSKFIVSNKDRIEKYSQGNVVVVYYNPINPKISTLVPGKKQGIVNVFILMLLIFLVTFLSFFFPDFFNDTVSIFFSFLN</sequence>
<name>A0A4R1RQM1_9FLAO</name>
<protein>
    <submittedName>
        <fullName evidence="3">Uncharacterized protein DUF3592</fullName>
    </submittedName>
</protein>
<reference evidence="3 4" key="1">
    <citation type="submission" date="2019-03" db="EMBL/GenBank/DDBJ databases">
        <title>Genomic Encyclopedia of Type Strains, Phase IV (KMG-IV): sequencing the most valuable type-strain genomes for metagenomic binning, comparative biology and taxonomic classification.</title>
        <authorList>
            <person name="Goeker M."/>
        </authorList>
    </citation>
    <scope>NUCLEOTIDE SEQUENCE [LARGE SCALE GENOMIC DNA]</scope>
    <source>
        <strain evidence="3 4">DSM 18792</strain>
    </source>
</reference>
<dbReference type="EMBL" id="SLUP01000001">
    <property type="protein sequence ID" value="TCL68713.1"/>
    <property type="molecule type" value="Genomic_DNA"/>
</dbReference>
<keyword evidence="1" id="KW-1133">Transmembrane helix</keyword>
<comment type="caution">
    <text evidence="3">The sequence shown here is derived from an EMBL/GenBank/DDBJ whole genome shotgun (WGS) entry which is preliminary data.</text>
</comment>
<evidence type="ECO:0000313" key="3">
    <source>
        <dbReference type="EMBL" id="TCL68713.1"/>
    </source>
</evidence>
<organism evidence="3 4">
    <name type="scientific">Mariniflexile fucanivorans</name>
    <dbReference type="NCBI Taxonomy" id="264023"/>
    <lineage>
        <taxon>Bacteria</taxon>
        <taxon>Pseudomonadati</taxon>
        <taxon>Bacteroidota</taxon>
        <taxon>Flavobacteriia</taxon>
        <taxon>Flavobacteriales</taxon>
        <taxon>Flavobacteriaceae</taxon>
        <taxon>Mariniflexile</taxon>
    </lineage>
</organism>
<dbReference type="AlphaFoldDB" id="A0A4R1RQM1"/>
<dbReference type="Proteomes" id="UP000295455">
    <property type="component" value="Unassembled WGS sequence"/>
</dbReference>
<keyword evidence="4" id="KW-1185">Reference proteome</keyword>
<dbReference type="Pfam" id="PF12158">
    <property type="entry name" value="DUF3592"/>
    <property type="match status" value="1"/>
</dbReference>
<keyword evidence="1" id="KW-0472">Membrane</keyword>
<evidence type="ECO:0000256" key="1">
    <source>
        <dbReference type="SAM" id="Phobius"/>
    </source>
</evidence>
<feature type="transmembrane region" description="Helical" evidence="1">
    <location>
        <begin position="12"/>
        <end position="32"/>
    </location>
</feature>
<feature type="domain" description="DUF3592" evidence="2">
    <location>
        <begin position="46"/>
        <end position="119"/>
    </location>
</feature>
<dbReference type="InterPro" id="IPR021994">
    <property type="entry name" value="DUF3592"/>
</dbReference>
<dbReference type="OrthoDB" id="1179534at2"/>
<dbReference type="RefSeq" id="WP_132213847.1">
    <property type="nucleotide sequence ID" value="NZ_OX156936.1"/>
</dbReference>
<evidence type="ECO:0000259" key="2">
    <source>
        <dbReference type="Pfam" id="PF12158"/>
    </source>
</evidence>
<accession>A0A4R1RQM1</accession>
<proteinExistence type="predicted"/>